<comment type="similarity">
    <text evidence="1">Belongs to the complex I 24 kDa subunit family.</text>
</comment>
<comment type="cofactor">
    <cofactor evidence="9">
        <name>[2Fe-2S] cluster</name>
        <dbReference type="ChEBI" id="CHEBI:190135"/>
    </cofactor>
</comment>
<accession>A0ABZ0GM24</accession>
<dbReference type="Pfam" id="PF01257">
    <property type="entry name" value="2Fe-2S_thioredx"/>
    <property type="match status" value="1"/>
</dbReference>
<evidence type="ECO:0000313" key="10">
    <source>
        <dbReference type="EMBL" id="WOH36578.1"/>
    </source>
</evidence>
<sequence>MNTNAKAQSPEQTIKNLVDNKKDLPGALLPILHDIQHQFGFIPKSALAIIAQGLQQTEAEIYGVITFYAHFHLEQPGRHTIEICRGEACQAMGSKALEQAVKNQLGIDYGQTSANKNFTLEPVYCLGNCACSPSIKVGVKTYGRMTSSKFSELTETLSLYQLNLGEEL</sequence>
<keyword evidence="5" id="KW-0408">Iron</keyword>
<dbReference type="RefSeq" id="WP_348395389.1">
    <property type="nucleotide sequence ID" value="NZ_CP136600.1"/>
</dbReference>
<evidence type="ECO:0000256" key="4">
    <source>
        <dbReference type="ARBA" id="ARBA00022723"/>
    </source>
</evidence>
<dbReference type="Gene3D" id="3.40.30.10">
    <property type="entry name" value="Glutaredoxin"/>
    <property type="match status" value="1"/>
</dbReference>
<dbReference type="InterPro" id="IPR028431">
    <property type="entry name" value="NADP_DH_HndA-like"/>
</dbReference>
<gene>
    <name evidence="10" type="ORF">RI844_14535</name>
</gene>
<proteinExistence type="inferred from homology"/>
<evidence type="ECO:0000256" key="6">
    <source>
        <dbReference type="ARBA" id="ARBA00023014"/>
    </source>
</evidence>
<dbReference type="PIRSF" id="PIRSF000216">
    <property type="entry name" value="NADH_DH_24kDa"/>
    <property type="match status" value="1"/>
</dbReference>
<dbReference type="InterPro" id="IPR036249">
    <property type="entry name" value="Thioredoxin-like_sf"/>
</dbReference>
<keyword evidence="4" id="KW-0479">Metal-binding</keyword>
<evidence type="ECO:0000313" key="11">
    <source>
        <dbReference type="Proteomes" id="UP001301442"/>
    </source>
</evidence>
<evidence type="ECO:0000256" key="5">
    <source>
        <dbReference type="ARBA" id="ARBA00023004"/>
    </source>
</evidence>
<dbReference type="Gene3D" id="1.10.10.1590">
    <property type="entry name" value="NADH-quinone oxidoreductase subunit E"/>
    <property type="match status" value="1"/>
</dbReference>
<keyword evidence="11" id="KW-1185">Reference proteome</keyword>
<dbReference type="NCBIfam" id="NF004638">
    <property type="entry name" value="PRK05988.1"/>
    <property type="match status" value="1"/>
</dbReference>
<organism evidence="10 11">
    <name type="scientific">Thalassotalea fonticola</name>
    <dbReference type="NCBI Taxonomy" id="3065649"/>
    <lineage>
        <taxon>Bacteria</taxon>
        <taxon>Pseudomonadati</taxon>
        <taxon>Pseudomonadota</taxon>
        <taxon>Gammaproteobacteria</taxon>
        <taxon>Alteromonadales</taxon>
        <taxon>Colwelliaceae</taxon>
        <taxon>Thalassotalea</taxon>
    </lineage>
</organism>
<dbReference type="SUPFAM" id="SSF52833">
    <property type="entry name" value="Thioredoxin-like"/>
    <property type="match status" value="1"/>
</dbReference>
<evidence type="ECO:0000256" key="7">
    <source>
        <dbReference type="ARBA" id="ARBA00031580"/>
    </source>
</evidence>
<name>A0ABZ0GM24_9GAMM</name>
<evidence type="ECO:0000256" key="2">
    <source>
        <dbReference type="ARBA" id="ARBA00019898"/>
    </source>
</evidence>
<keyword evidence="6" id="KW-0411">Iron-sulfur</keyword>
<dbReference type="EMBL" id="CP136600">
    <property type="protein sequence ID" value="WOH36578.1"/>
    <property type="molecule type" value="Genomic_DNA"/>
</dbReference>
<evidence type="ECO:0000256" key="9">
    <source>
        <dbReference type="ARBA" id="ARBA00034078"/>
    </source>
</evidence>
<evidence type="ECO:0000256" key="1">
    <source>
        <dbReference type="ARBA" id="ARBA00010643"/>
    </source>
</evidence>
<dbReference type="PANTHER" id="PTHR43342">
    <property type="entry name" value="NADH-QUINONE OXIDOREDUCTASE, E SUBUNIT"/>
    <property type="match status" value="1"/>
</dbReference>
<evidence type="ECO:0000256" key="3">
    <source>
        <dbReference type="ARBA" id="ARBA00022714"/>
    </source>
</evidence>
<dbReference type="InterPro" id="IPR002023">
    <property type="entry name" value="NuoE-like"/>
</dbReference>
<evidence type="ECO:0000256" key="8">
    <source>
        <dbReference type="ARBA" id="ARBA00032788"/>
    </source>
</evidence>
<dbReference type="Proteomes" id="UP001301442">
    <property type="component" value="Chromosome"/>
</dbReference>
<keyword evidence="3" id="KW-0001">2Fe-2S</keyword>
<protein>
    <recommendedName>
        <fullName evidence="2">NADH-quinone oxidoreductase subunit E</fullName>
    </recommendedName>
    <alternativeName>
        <fullName evidence="7">NADH dehydrogenase I subunit E</fullName>
    </alternativeName>
    <alternativeName>
        <fullName evidence="8">NDH-1 subunit E</fullName>
    </alternativeName>
</protein>
<dbReference type="CDD" id="cd03081">
    <property type="entry name" value="TRX_Fd_NuoE_FDH_gamma"/>
    <property type="match status" value="1"/>
</dbReference>
<reference evidence="10 11" key="1">
    <citation type="submission" date="2023-09" db="EMBL/GenBank/DDBJ databases">
        <authorList>
            <person name="Qi X."/>
        </authorList>
    </citation>
    <scope>NUCLEOTIDE SEQUENCE [LARGE SCALE GENOMIC DNA]</scope>
    <source>
        <strain evidence="10 11">S1-1</strain>
    </source>
</reference>
<dbReference type="InterPro" id="IPR041921">
    <property type="entry name" value="NuoE_N"/>
</dbReference>
<dbReference type="PANTHER" id="PTHR43342:SF1">
    <property type="entry name" value="BIFURCATING [FEFE] HYDROGENASE GAMMA SUBUNIT"/>
    <property type="match status" value="1"/>
</dbReference>